<dbReference type="PANTHER" id="PTHR34773:SF1">
    <property type="entry name" value="FLAGELLAR SECRETION CHAPERONE FLIS"/>
    <property type="match status" value="1"/>
</dbReference>
<keyword evidence="7" id="KW-0969">Cilium</keyword>
<evidence type="ECO:0000256" key="3">
    <source>
        <dbReference type="ARBA" id="ARBA00022490"/>
    </source>
</evidence>
<dbReference type="PIRSF" id="PIRSF039090">
    <property type="entry name" value="Flis"/>
    <property type="match status" value="1"/>
</dbReference>
<keyword evidence="5" id="KW-0143">Chaperone</keyword>
<gene>
    <name evidence="7" type="ORF">SAMN05443638_10587</name>
</gene>
<evidence type="ECO:0000256" key="2">
    <source>
        <dbReference type="ARBA" id="ARBA00008787"/>
    </source>
</evidence>
<dbReference type="Pfam" id="PF02561">
    <property type="entry name" value="FliS"/>
    <property type="match status" value="1"/>
</dbReference>
<dbReference type="STRING" id="1533.SAMN05443638_10587"/>
<reference evidence="7 8" key="1">
    <citation type="submission" date="2016-11" db="EMBL/GenBank/DDBJ databases">
        <authorList>
            <person name="Jaros S."/>
            <person name="Januszkiewicz K."/>
            <person name="Wedrychowicz H."/>
        </authorList>
    </citation>
    <scope>NUCLEOTIDE SEQUENCE [LARGE SCALE GENOMIC DNA]</scope>
    <source>
        <strain evidence="7 8">DSM 2631</strain>
    </source>
</reference>
<dbReference type="EMBL" id="FQVM01000005">
    <property type="protein sequence ID" value="SHE57626.1"/>
    <property type="molecule type" value="Genomic_DNA"/>
</dbReference>
<dbReference type="GO" id="GO:0071973">
    <property type="term" value="P:bacterial-type flagellum-dependent cell motility"/>
    <property type="evidence" value="ECO:0007669"/>
    <property type="project" value="TreeGrafter"/>
</dbReference>
<sequence length="127" mass="14568">MYGANAYNVYKSNSVNLASRDQLLLMILDGAVKFSKISRQAILDKDMKKAHESLVRTQDIFVELMSSLNMDAGEWAQKLMSVYEFINYKLVQANLKKDIRELDEAIPLIEETRDMWYEANKLAKGGI</sequence>
<evidence type="ECO:0000256" key="4">
    <source>
        <dbReference type="ARBA" id="ARBA00022795"/>
    </source>
</evidence>
<evidence type="ECO:0000313" key="8">
    <source>
        <dbReference type="Proteomes" id="UP000184035"/>
    </source>
</evidence>
<dbReference type="PANTHER" id="PTHR34773">
    <property type="entry name" value="FLAGELLAR SECRETION CHAPERONE FLIS"/>
    <property type="match status" value="1"/>
</dbReference>
<dbReference type="Proteomes" id="UP000184035">
    <property type="component" value="Unassembled WGS sequence"/>
</dbReference>
<accession>A0A1M4ULN2</accession>
<proteinExistence type="inferred from homology"/>
<evidence type="ECO:0000256" key="1">
    <source>
        <dbReference type="ARBA" id="ARBA00004514"/>
    </source>
</evidence>
<dbReference type="Gene3D" id="1.20.120.340">
    <property type="entry name" value="Flagellar protein FliS"/>
    <property type="match status" value="1"/>
</dbReference>
<keyword evidence="7" id="KW-0966">Cell projection</keyword>
<comment type="subcellular location">
    <subcellularLocation>
        <location evidence="1 6">Cytoplasm</location>
        <location evidence="1 6">Cytosol</location>
    </subcellularLocation>
</comment>
<evidence type="ECO:0000256" key="6">
    <source>
        <dbReference type="PIRNR" id="PIRNR039090"/>
    </source>
</evidence>
<keyword evidence="4 6" id="KW-1005">Bacterial flagellum biogenesis</keyword>
<keyword evidence="3 6" id="KW-0963">Cytoplasm</keyword>
<dbReference type="OrthoDB" id="1524959at2"/>
<dbReference type="CDD" id="cd16098">
    <property type="entry name" value="FliS"/>
    <property type="match status" value="1"/>
</dbReference>
<dbReference type="GO" id="GO:0044780">
    <property type="term" value="P:bacterial-type flagellum assembly"/>
    <property type="evidence" value="ECO:0007669"/>
    <property type="project" value="InterPro"/>
</dbReference>
<protein>
    <recommendedName>
        <fullName evidence="6">Flagellar secretion chaperone FliS</fullName>
    </recommendedName>
</protein>
<evidence type="ECO:0000313" key="7">
    <source>
        <dbReference type="EMBL" id="SHE57626.1"/>
    </source>
</evidence>
<comment type="similarity">
    <text evidence="2 6">Belongs to the FliS family.</text>
</comment>
<dbReference type="SUPFAM" id="SSF101116">
    <property type="entry name" value="Flagellar export chaperone FliS"/>
    <property type="match status" value="1"/>
</dbReference>
<name>A0A1M4ULN2_9CLOT</name>
<keyword evidence="8" id="KW-1185">Reference proteome</keyword>
<evidence type="ECO:0000256" key="5">
    <source>
        <dbReference type="ARBA" id="ARBA00023186"/>
    </source>
</evidence>
<dbReference type="InterPro" id="IPR003713">
    <property type="entry name" value="FliS"/>
</dbReference>
<dbReference type="GO" id="GO:0005829">
    <property type="term" value="C:cytosol"/>
    <property type="evidence" value="ECO:0007669"/>
    <property type="project" value="UniProtKB-SubCell"/>
</dbReference>
<dbReference type="InterPro" id="IPR036584">
    <property type="entry name" value="FliS_sf"/>
</dbReference>
<dbReference type="RefSeq" id="WP_072893674.1">
    <property type="nucleotide sequence ID" value="NZ_FQVM01000005.1"/>
</dbReference>
<dbReference type="AlphaFoldDB" id="A0A1M4ULN2"/>
<keyword evidence="7" id="KW-0282">Flagellum</keyword>
<organism evidence="7 8">
    <name type="scientific">Clostridium fallax</name>
    <dbReference type="NCBI Taxonomy" id="1533"/>
    <lineage>
        <taxon>Bacteria</taxon>
        <taxon>Bacillati</taxon>
        <taxon>Bacillota</taxon>
        <taxon>Clostridia</taxon>
        <taxon>Eubacteriales</taxon>
        <taxon>Clostridiaceae</taxon>
        <taxon>Clostridium</taxon>
    </lineage>
</organism>
<dbReference type="NCBIfam" id="TIGR00208">
    <property type="entry name" value="fliS"/>
    <property type="match status" value="1"/>
</dbReference>